<dbReference type="CDD" id="cd18773">
    <property type="entry name" value="PDC1_HK_sensor"/>
    <property type="match status" value="1"/>
</dbReference>
<dbReference type="PANTHER" id="PTHR33121:SF71">
    <property type="entry name" value="OXYGEN SENSOR PROTEIN DOSP"/>
    <property type="match status" value="1"/>
</dbReference>
<dbReference type="SUPFAM" id="SSF55073">
    <property type="entry name" value="Nucleotide cyclase"/>
    <property type="match status" value="1"/>
</dbReference>
<dbReference type="Pfam" id="PF00990">
    <property type="entry name" value="GGDEF"/>
    <property type="match status" value="1"/>
</dbReference>
<keyword evidence="4 6" id="KW-1133">Transmembrane helix</keyword>
<dbReference type="Gene3D" id="3.30.450.20">
    <property type="entry name" value="PAS domain"/>
    <property type="match status" value="2"/>
</dbReference>
<feature type="transmembrane region" description="Helical" evidence="6">
    <location>
        <begin position="33"/>
        <end position="53"/>
    </location>
</feature>
<dbReference type="EMBL" id="NIBG01000016">
    <property type="protein sequence ID" value="PAB58366.1"/>
    <property type="molecule type" value="Genomic_DNA"/>
</dbReference>
<dbReference type="NCBIfam" id="TIGR00254">
    <property type="entry name" value="GGDEF"/>
    <property type="match status" value="1"/>
</dbReference>
<dbReference type="InterPro" id="IPR029151">
    <property type="entry name" value="Sensor-like_sf"/>
</dbReference>
<feature type="transmembrane region" description="Helical" evidence="6">
    <location>
        <begin position="320"/>
        <end position="345"/>
    </location>
</feature>
<comment type="subcellular location">
    <subcellularLocation>
        <location evidence="1">Cell membrane</location>
        <topology evidence="1">Multi-pass membrane protein</topology>
    </subcellularLocation>
</comment>
<dbReference type="SUPFAM" id="SSF141868">
    <property type="entry name" value="EAL domain-like"/>
    <property type="match status" value="1"/>
</dbReference>
<dbReference type="GO" id="GO:0071111">
    <property type="term" value="F:cyclic-guanylate-specific phosphodiesterase activity"/>
    <property type="evidence" value="ECO:0007669"/>
    <property type="project" value="InterPro"/>
</dbReference>
<protein>
    <recommendedName>
        <fullName evidence="11">EAL domain-containing protein</fullName>
    </recommendedName>
</protein>
<evidence type="ECO:0008006" key="11">
    <source>
        <dbReference type="Google" id="ProtNLM"/>
    </source>
</evidence>
<dbReference type="InterPro" id="IPR035919">
    <property type="entry name" value="EAL_sf"/>
</dbReference>
<evidence type="ECO:0000259" key="7">
    <source>
        <dbReference type="PROSITE" id="PS50883"/>
    </source>
</evidence>
<dbReference type="InterPro" id="IPR029787">
    <property type="entry name" value="Nucleotide_cyclase"/>
</dbReference>
<organism evidence="9 10">
    <name type="scientific">Anaeromicrobium sediminis</name>
    <dbReference type="NCBI Taxonomy" id="1478221"/>
    <lineage>
        <taxon>Bacteria</taxon>
        <taxon>Bacillati</taxon>
        <taxon>Bacillota</taxon>
        <taxon>Clostridia</taxon>
        <taxon>Peptostreptococcales</taxon>
        <taxon>Thermotaleaceae</taxon>
        <taxon>Anaeromicrobium</taxon>
    </lineage>
</organism>
<dbReference type="Gene3D" id="3.20.20.450">
    <property type="entry name" value="EAL domain"/>
    <property type="match status" value="1"/>
</dbReference>
<dbReference type="InterPro" id="IPR033479">
    <property type="entry name" value="dCache_1"/>
</dbReference>
<dbReference type="Proteomes" id="UP000216024">
    <property type="component" value="Unassembled WGS sequence"/>
</dbReference>
<evidence type="ECO:0000256" key="5">
    <source>
        <dbReference type="ARBA" id="ARBA00023136"/>
    </source>
</evidence>
<dbReference type="AlphaFoldDB" id="A0A267MFN9"/>
<dbReference type="InterPro" id="IPR043128">
    <property type="entry name" value="Rev_trsase/Diguanyl_cyclase"/>
</dbReference>
<keyword evidence="3 6" id="KW-0812">Transmembrane</keyword>
<evidence type="ECO:0000256" key="1">
    <source>
        <dbReference type="ARBA" id="ARBA00004651"/>
    </source>
</evidence>
<dbReference type="CDD" id="cd01948">
    <property type="entry name" value="EAL"/>
    <property type="match status" value="1"/>
</dbReference>
<dbReference type="PROSITE" id="PS50883">
    <property type="entry name" value="EAL"/>
    <property type="match status" value="1"/>
</dbReference>
<evidence type="ECO:0000256" key="6">
    <source>
        <dbReference type="SAM" id="Phobius"/>
    </source>
</evidence>
<dbReference type="InterPro" id="IPR000160">
    <property type="entry name" value="GGDEF_dom"/>
</dbReference>
<evidence type="ECO:0000313" key="10">
    <source>
        <dbReference type="Proteomes" id="UP000216024"/>
    </source>
</evidence>
<keyword evidence="5 6" id="KW-0472">Membrane</keyword>
<dbReference type="PROSITE" id="PS50887">
    <property type="entry name" value="GGDEF"/>
    <property type="match status" value="1"/>
</dbReference>
<keyword evidence="2" id="KW-1003">Cell membrane</keyword>
<dbReference type="InterPro" id="IPR050706">
    <property type="entry name" value="Cyclic-di-GMP_PDE-like"/>
</dbReference>
<feature type="domain" description="GGDEF" evidence="8">
    <location>
        <begin position="374"/>
        <end position="508"/>
    </location>
</feature>
<gene>
    <name evidence="9" type="ORF">CCE28_15625</name>
</gene>
<evidence type="ECO:0000256" key="4">
    <source>
        <dbReference type="ARBA" id="ARBA00022989"/>
    </source>
</evidence>
<accession>A0A267MFN9</accession>
<evidence type="ECO:0000313" key="9">
    <source>
        <dbReference type="EMBL" id="PAB58366.1"/>
    </source>
</evidence>
<dbReference type="SMART" id="SM00267">
    <property type="entry name" value="GGDEF"/>
    <property type="match status" value="1"/>
</dbReference>
<sequence>MAPLQGVINIAYIKVEWVKALRRCIMKFNKLKYLILLCIGIFLLTCSIIYFSYEHYKKDTLLKTENTLIESSQNYSVFMENIIDPLKALVENTGILLSDSHFNSPNKIESIFNKIIKEVPLISAMYFVNEKDGSEIKSSGNVNNKVDLRDRPWYVNTSFSDEPIITPVYTDLSTKKSVITLSYAIRKNGNLKGVIAVDIFLEDFYKTFSIITHKENVVNYIVDENGSIVLHPEEKLLGVSTFQPEKTYLDQFTDDEKKKMEDYMKIWNENIERLFRSPSGKIYYSGDLKEKAYVYFNKIPNTHWTIVSRIDYEKVKTDNLLYLIKASSLGFVILIGMGILIYFVFTKIYDIDDLTGVYRKNKLLEVLQKESNRGKKIILFMDIYNFSAINGNYGSKVGNKIIKELTNILKNYLYNDGLLIHSKADDFIFLFHTEDWNNAIQKTEVLNEKLKDLSIKIDNVNININVFLGLTKLNPLEMEDLDTSLFLIEDTLNQLKKTSEKSFLAFPDSHDLLEIKKQRDNKKEELIKAMEEDRIVPFFQPIYNIKEDKIEKYEVLMRIKDGENYLSPFPYIKVAEDNNLIEKLDLTVIEKALKYKSEVDQKDVIKLSINVSGRDLNDSSFLPRVVLLADEYKINYTNVVFEITETQNIKNLDRLINTIHSFKELGFKFSIDDFGTGFSSMQYLKRIPADYLKIDGSFIRDLNENEKNLYLVKSIVSMAKAFEMTAIAEFVENDKILNVLKEIGIDYGQGYHIGKPYKSFI</sequence>
<dbReference type="PANTHER" id="PTHR33121">
    <property type="entry name" value="CYCLIC DI-GMP PHOSPHODIESTERASE PDEF"/>
    <property type="match status" value="1"/>
</dbReference>
<dbReference type="SUPFAM" id="SSF103190">
    <property type="entry name" value="Sensory domain-like"/>
    <property type="match status" value="1"/>
</dbReference>
<reference evidence="9 10" key="1">
    <citation type="submission" date="2017-06" db="EMBL/GenBank/DDBJ databases">
        <title>Draft genome sequence of anaerobic fermentative bacterium Anaeromicrobium sediminis DY2726D isolated from West Pacific Ocean sediments.</title>
        <authorList>
            <person name="Zeng X."/>
        </authorList>
    </citation>
    <scope>NUCLEOTIDE SEQUENCE [LARGE SCALE GENOMIC DNA]</scope>
    <source>
        <strain evidence="9 10">DY2726D</strain>
    </source>
</reference>
<dbReference type="OrthoDB" id="9805474at2"/>
<feature type="domain" description="EAL" evidence="7">
    <location>
        <begin position="519"/>
        <end position="761"/>
    </location>
</feature>
<evidence type="ECO:0000256" key="2">
    <source>
        <dbReference type="ARBA" id="ARBA00022475"/>
    </source>
</evidence>
<dbReference type="SMART" id="SM00052">
    <property type="entry name" value="EAL"/>
    <property type="match status" value="1"/>
</dbReference>
<dbReference type="Pfam" id="PF02743">
    <property type="entry name" value="dCache_1"/>
    <property type="match status" value="1"/>
</dbReference>
<evidence type="ECO:0000259" key="8">
    <source>
        <dbReference type="PROSITE" id="PS50887"/>
    </source>
</evidence>
<comment type="caution">
    <text evidence="9">The sequence shown here is derived from an EMBL/GenBank/DDBJ whole genome shotgun (WGS) entry which is preliminary data.</text>
</comment>
<name>A0A267MFN9_9FIRM</name>
<dbReference type="GO" id="GO:0005886">
    <property type="term" value="C:plasma membrane"/>
    <property type="evidence" value="ECO:0007669"/>
    <property type="project" value="UniProtKB-SubCell"/>
</dbReference>
<keyword evidence="10" id="KW-1185">Reference proteome</keyword>
<dbReference type="Gene3D" id="3.30.70.270">
    <property type="match status" value="1"/>
</dbReference>
<proteinExistence type="predicted"/>
<dbReference type="InterPro" id="IPR001633">
    <property type="entry name" value="EAL_dom"/>
</dbReference>
<evidence type="ECO:0000256" key="3">
    <source>
        <dbReference type="ARBA" id="ARBA00022692"/>
    </source>
</evidence>
<dbReference type="Pfam" id="PF00563">
    <property type="entry name" value="EAL"/>
    <property type="match status" value="1"/>
</dbReference>